<feature type="compositionally biased region" description="Low complexity" evidence="1">
    <location>
        <begin position="485"/>
        <end position="496"/>
    </location>
</feature>
<feature type="transmembrane region" description="Helical" evidence="2">
    <location>
        <begin position="15"/>
        <end position="36"/>
    </location>
</feature>
<feature type="region of interest" description="Disordered" evidence="1">
    <location>
        <begin position="144"/>
        <end position="211"/>
    </location>
</feature>
<dbReference type="InParanoid" id="A0A200QNQ9"/>
<feature type="region of interest" description="Disordered" evidence="1">
    <location>
        <begin position="742"/>
        <end position="761"/>
    </location>
</feature>
<dbReference type="Pfam" id="PF05623">
    <property type="entry name" value="DUF789"/>
    <property type="match status" value="1"/>
</dbReference>
<evidence type="ECO:0000313" key="3">
    <source>
        <dbReference type="EMBL" id="OVA12101.1"/>
    </source>
</evidence>
<dbReference type="OrthoDB" id="1920576at2759"/>
<feature type="compositionally biased region" description="Basic and acidic residues" evidence="1">
    <location>
        <begin position="583"/>
        <end position="597"/>
    </location>
</feature>
<sequence>MAPCSFSEAGDDNLLAWFEMTWLLSWTSLCFVYGLMLRCNAYKATPASLCYGFNLPAYAQQKMPCALGSTSNKIEKVSKGGSRSLSKKSLEQQNLKDSPKDNEVSALFWMNSDQRYIILTFFSLENDTQWRFLVPMLLPEGTAERNGTGSEANVNMDGLDLVSPTPGTSLQVNPQGGQGSHLPDRTCSGSNVSGQPRNRGSRRNKVVKDSGCSQQDSFIASDYSSWIPAGCNATSSADQVKDINEIDKPVKRSSKRKGKKKRKHRKKSSPGTKSIELEVSCAGVHGSSVSETCTNSDLANNEPIPEIKLAENAMSSMVLFQDITVDESDGEDIGSSSTKHPATPRVISYSDEVVASESTVPSVHEELDSGAYVISAANEIEAADHVLSTFNDEVVDIHQNNDISSEAFSDAHSSPLADSVSDEWNSYDSTNAGDDVEEQSSVKDENVINPSETSEYTNYGFLLDDPGKRNFSSGNKNIPERTKCSSQDSSSNDLHSVLPGKIDGQDRKLSGSSSGVRRFSSGGNVPGRTGKENNHSVWKKVRKDDVGEDISDSNAASVGSQVDAAPKEAPFSARVSNVVGSDELVKPNDDSKPKVKVSENMNRKPSVGTKQEFNYYSRKGSHANKTNSARPTKSKMQEKEVLEVSTQVNQQKGFSTGLSQSSIIDCNASKPVPSSQMCEDEKKAVGSACSTVSDRNSKAVLINQRPPSLASELVDQTHSPGVRSQTGVRSQRDLRLPVSVTSTKQEMEVSRTEIGNQDPNSGSILQKWIPVARKDTSGETGTTRSNHLLLSYLDKSVSKALTLKNIERKQLNPNALSFVPLKDAVLASVGLSSADLNSPAPRDGSQVEKLSFNNRFITEERTNKRAHILEIDSNKITHTVVASVGLSSADLNSPAPRDGSQVEKLSFNNRFIIEERTNKRAHILEIDSNKITQAVSDAYRIEMASTGVHLATGSPLADFETLLHSASPVLGQTGRLQDCQSCSTDHFIGASLCRHEIPNISLGSLWQWYEKSGSFGLEVRAEDHQSSRRMGIDRFRFTAYFVPFLSAVQLFGNSRSSSSCSRGFPSVEMLKACDTEKELEKSSDIVHLPICSVLLPQPRGKNKISAPLNSLSVSKEAELSDHSLGTTQIDDSELLFEYFESEQPYHRRPLFDKIKELVRGDGLQNCRAYGDPKKLVSMDLHDLHPASWYSVAWYPIYRIPEGNLRAAFLTYHSLGHFVRRRTLSDSTGGGTSIVSPAVGLQSYNAQAECWFRLRPSLVTQKEETSNFNRSEILKERLRTLEKTACAMARTVVSKGNQSSINRQSDYEFFVSRRRV</sequence>
<dbReference type="STRING" id="56857.A0A200QNQ9"/>
<keyword evidence="2" id="KW-0812">Transmembrane</keyword>
<feature type="compositionally biased region" description="Polar residues" evidence="1">
    <location>
        <begin position="165"/>
        <end position="175"/>
    </location>
</feature>
<dbReference type="PANTHER" id="PTHR32010">
    <property type="entry name" value="PHOTOSYSTEM II STABILITY/ASSEMBLY FACTOR HCF136, CHLOROPLASTIC"/>
    <property type="match status" value="1"/>
</dbReference>
<protein>
    <submittedName>
        <fullName evidence="3">Uncharacterized protein</fullName>
    </submittedName>
</protein>
<feature type="compositionally biased region" description="Polar residues" evidence="1">
    <location>
        <begin position="187"/>
        <end position="198"/>
    </location>
</feature>
<evidence type="ECO:0000313" key="4">
    <source>
        <dbReference type="Proteomes" id="UP000195402"/>
    </source>
</evidence>
<evidence type="ECO:0000256" key="1">
    <source>
        <dbReference type="SAM" id="MobiDB-lite"/>
    </source>
</evidence>
<evidence type="ECO:0000256" key="2">
    <source>
        <dbReference type="SAM" id="Phobius"/>
    </source>
</evidence>
<keyword evidence="4" id="KW-1185">Reference proteome</keyword>
<dbReference type="OMA" id="CSFNDIQ"/>
<gene>
    <name evidence="3" type="ORF">BVC80_1771g23</name>
</gene>
<feature type="region of interest" description="Disordered" evidence="1">
    <location>
        <begin position="406"/>
        <end position="570"/>
    </location>
</feature>
<feature type="compositionally biased region" description="Basic residues" evidence="1">
    <location>
        <begin position="251"/>
        <end position="268"/>
    </location>
</feature>
<dbReference type="PANTHER" id="PTHR32010:SF18">
    <property type="entry name" value="DUF789 FAMILY PROTEIN"/>
    <property type="match status" value="1"/>
</dbReference>
<dbReference type="EMBL" id="MVGT01001418">
    <property type="protein sequence ID" value="OVA12101.1"/>
    <property type="molecule type" value="Genomic_DNA"/>
</dbReference>
<feature type="region of interest" description="Disordered" evidence="1">
    <location>
        <begin position="583"/>
        <end position="606"/>
    </location>
</feature>
<feature type="compositionally biased region" description="Polar residues" evidence="1">
    <location>
        <begin position="422"/>
        <end position="432"/>
    </location>
</feature>
<accession>A0A200QNQ9</accession>
<keyword evidence="2" id="KW-1133">Transmembrane helix</keyword>
<feature type="compositionally biased region" description="Low complexity" evidence="1">
    <location>
        <begin position="510"/>
        <end position="523"/>
    </location>
</feature>
<name>A0A200QNQ9_MACCD</name>
<feature type="region of interest" description="Disordered" evidence="1">
    <location>
        <begin position="713"/>
        <end position="732"/>
    </location>
</feature>
<feature type="region of interest" description="Disordered" evidence="1">
    <location>
        <begin position="242"/>
        <end position="274"/>
    </location>
</feature>
<dbReference type="InterPro" id="IPR008507">
    <property type="entry name" value="DUF789"/>
</dbReference>
<feature type="compositionally biased region" description="Polar residues" evidence="1">
    <location>
        <begin position="714"/>
        <end position="729"/>
    </location>
</feature>
<organism evidence="3 4">
    <name type="scientific">Macleaya cordata</name>
    <name type="common">Five-seeded plume-poppy</name>
    <name type="synonym">Bocconia cordata</name>
    <dbReference type="NCBI Taxonomy" id="56857"/>
    <lineage>
        <taxon>Eukaryota</taxon>
        <taxon>Viridiplantae</taxon>
        <taxon>Streptophyta</taxon>
        <taxon>Embryophyta</taxon>
        <taxon>Tracheophyta</taxon>
        <taxon>Spermatophyta</taxon>
        <taxon>Magnoliopsida</taxon>
        <taxon>Ranunculales</taxon>
        <taxon>Papaveraceae</taxon>
        <taxon>Papaveroideae</taxon>
        <taxon>Macleaya</taxon>
    </lineage>
</organism>
<proteinExistence type="predicted"/>
<feature type="compositionally biased region" description="Polar residues" evidence="1">
    <location>
        <begin position="448"/>
        <end position="457"/>
    </location>
</feature>
<comment type="caution">
    <text evidence="3">The sequence shown here is derived from an EMBL/GenBank/DDBJ whole genome shotgun (WGS) entry which is preliminary data.</text>
</comment>
<keyword evidence="2" id="KW-0472">Membrane</keyword>
<reference evidence="3 4" key="1">
    <citation type="journal article" date="2017" name="Mol. Plant">
        <title>The Genome of Medicinal Plant Macleaya cordata Provides New Insights into Benzylisoquinoline Alkaloids Metabolism.</title>
        <authorList>
            <person name="Liu X."/>
            <person name="Liu Y."/>
            <person name="Huang P."/>
            <person name="Ma Y."/>
            <person name="Qing Z."/>
            <person name="Tang Q."/>
            <person name="Cao H."/>
            <person name="Cheng P."/>
            <person name="Zheng Y."/>
            <person name="Yuan Z."/>
            <person name="Zhou Y."/>
            <person name="Liu J."/>
            <person name="Tang Z."/>
            <person name="Zhuo Y."/>
            <person name="Zhang Y."/>
            <person name="Yu L."/>
            <person name="Huang J."/>
            <person name="Yang P."/>
            <person name="Peng Q."/>
            <person name="Zhang J."/>
            <person name="Jiang W."/>
            <person name="Zhang Z."/>
            <person name="Lin K."/>
            <person name="Ro D.K."/>
            <person name="Chen X."/>
            <person name="Xiong X."/>
            <person name="Shang Y."/>
            <person name="Huang S."/>
            <person name="Zeng J."/>
        </authorList>
    </citation>
    <scope>NUCLEOTIDE SEQUENCE [LARGE SCALE GENOMIC DNA]</scope>
    <source>
        <strain evidence="4">cv. BLH2017</strain>
        <tissue evidence="3">Root</tissue>
    </source>
</reference>
<dbReference type="Proteomes" id="UP000195402">
    <property type="component" value="Unassembled WGS sequence"/>
</dbReference>